<dbReference type="PANTHER" id="PTHR46236:SF33">
    <property type="entry name" value="MEPRIN AND TRAF-LIKE DOMAIN-CONTAINING PROTEIN-RELATED"/>
    <property type="match status" value="1"/>
</dbReference>
<dbReference type="PANTHER" id="PTHR46236">
    <property type="entry name" value="TRAF-LIKE SUPERFAMILY PROTEIN"/>
    <property type="match status" value="1"/>
</dbReference>
<evidence type="ECO:0000256" key="3">
    <source>
        <dbReference type="SAM" id="MobiDB-lite"/>
    </source>
</evidence>
<dbReference type="SMART" id="SM00061">
    <property type="entry name" value="MATH"/>
    <property type="match status" value="1"/>
</dbReference>
<dbReference type="PROSITE" id="PS50144">
    <property type="entry name" value="MATH"/>
    <property type="match status" value="1"/>
</dbReference>
<keyword evidence="5" id="KW-1185">Reference proteome</keyword>
<accession>A0ABM1QDU6</accession>
<reference evidence="6" key="2">
    <citation type="submission" date="2025-08" db="UniProtKB">
        <authorList>
            <consortium name="RefSeq"/>
        </authorList>
    </citation>
    <scope>IDENTIFICATION</scope>
    <source>
        <tissue evidence="6">Leaf</tissue>
    </source>
</reference>
<feature type="region of interest" description="Disordered" evidence="3">
    <location>
        <begin position="152"/>
        <end position="228"/>
    </location>
</feature>
<keyword evidence="1 2" id="KW-0175">Coiled coil</keyword>
<dbReference type="Proteomes" id="UP000694864">
    <property type="component" value="Chromosome 9"/>
</dbReference>
<dbReference type="InterPro" id="IPR008974">
    <property type="entry name" value="TRAF-like"/>
</dbReference>
<dbReference type="Gene3D" id="2.60.210.10">
    <property type="entry name" value="Apoptosis, Tumor Necrosis Factor Receptor Associated Protein 2, Chain A"/>
    <property type="match status" value="1"/>
</dbReference>
<evidence type="ECO:0000259" key="4">
    <source>
        <dbReference type="PROSITE" id="PS50144"/>
    </source>
</evidence>
<feature type="compositionally biased region" description="Acidic residues" evidence="3">
    <location>
        <begin position="164"/>
        <end position="204"/>
    </location>
</feature>
<reference evidence="5" key="1">
    <citation type="journal article" date="2014" name="Nat. Commun.">
        <title>The emerging biofuel crop Camelina sativa retains a highly undifferentiated hexaploid genome structure.</title>
        <authorList>
            <person name="Kagale S."/>
            <person name="Koh C."/>
            <person name="Nixon J."/>
            <person name="Bollina V."/>
            <person name="Clarke W.E."/>
            <person name="Tuteja R."/>
            <person name="Spillane C."/>
            <person name="Robinson S.J."/>
            <person name="Links M.G."/>
            <person name="Clarke C."/>
            <person name="Higgins E.E."/>
            <person name="Huebert T."/>
            <person name="Sharpe A.G."/>
            <person name="Parkin I.A."/>
        </authorList>
    </citation>
    <scope>NUCLEOTIDE SEQUENCE [LARGE SCALE GENOMIC DNA]</scope>
    <source>
        <strain evidence="5">cv. DH55</strain>
    </source>
</reference>
<dbReference type="GeneID" id="104715778"/>
<evidence type="ECO:0000313" key="6">
    <source>
        <dbReference type="RefSeq" id="XP_019084934.1"/>
    </source>
</evidence>
<name>A0ABM1QDU6_CAMSA</name>
<sequence>MSEVMEKKFTWVSRKLTTVVGDKCYSHPFKLAGCDWRLLASLRGYTNLSLYLELDDPASLPLGWRRDVKLRLTLVNKGRRRSNKTLGGQYSFDAKYNSWGFEEFLPFDTLIDPWERYMVSDRLIILAQVQVLPAIVVPVKIIEPQGHSSCQVAEATENASKENFDDDDASEEGMEDADDDASDEGSDDDDASEENSEDDDDDDASSPVSDDGGLDISSLSQSNASDDVSRSVGIYGISSNSVAAETEFSNCDNDDAPKEDVDDDTSSFVSYDSARNRSSLDQVKSLEDASQTAENGGRGLTMASVTGTSDNMLTETQPVKKTMDINGFEVFSSQVLSVRHIFERHPDIAVQFRAKNQHLRTTFMNFLASLIETLCQPLEELSNEDLVEADIALTYLKDVGFKVDWLEGKLNKVKEKKDKERSCEARVKELEAQLHDLKLKFEMEKAECNTVAAETEVSNSENDDAPKDNVDDEASSHVSNDSAITGKNGGRGLNTVASVTGTSEKMLMEIQRGKETMDVNGFEVYSSQTKLDEISKKKKMEQGSKARLQTMEDQLQKLKEMFLDLESQLHKEKVEALTARAPLSFNDVVC</sequence>
<dbReference type="RefSeq" id="XP_019084934.1">
    <property type="nucleotide sequence ID" value="XM_019229389.1"/>
</dbReference>
<feature type="compositionally biased region" description="Polar residues" evidence="3">
    <location>
        <begin position="276"/>
        <end position="294"/>
    </location>
</feature>
<dbReference type="InterPro" id="IPR050804">
    <property type="entry name" value="MCC"/>
</dbReference>
<dbReference type="InterPro" id="IPR002083">
    <property type="entry name" value="MATH/TRAF_dom"/>
</dbReference>
<feature type="region of interest" description="Disordered" evidence="3">
    <location>
        <begin position="452"/>
        <end position="496"/>
    </location>
</feature>
<evidence type="ECO:0000313" key="5">
    <source>
        <dbReference type="Proteomes" id="UP000694864"/>
    </source>
</evidence>
<feature type="coiled-coil region" evidence="2">
    <location>
        <begin position="541"/>
        <end position="575"/>
    </location>
</feature>
<feature type="region of interest" description="Disordered" evidence="3">
    <location>
        <begin position="248"/>
        <end position="305"/>
    </location>
</feature>
<dbReference type="Pfam" id="PF05278">
    <property type="entry name" value="PEARLI-4"/>
    <property type="match status" value="1"/>
</dbReference>
<evidence type="ECO:0000256" key="1">
    <source>
        <dbReference type="ARBA" id="ARBA00023054"/>
    </source>
</evidence>
<gene>
    <name evidence="6" type="primary">LOC104715778</name>
</gene>
<protein>
    <submittedName>
        <fullName evidence="6">MATH domain and coiled-coil domain-containing protein At3g58440-like</fullName>
    </submittedName>
</protein>
<feature type="compositionally biased region" description="Low complexity" evidence="3">
    <location>
        <begin position="205"/>
        <end position="222"/>
    </location>
</feature>
<evidence type="ECO:0000256" key="2">
    <source>
        <dbReference type="SAM" id="Coils"/>
    </source>
</evidence>
<feature type="domain" description="MATH" evidence="4">
    <location>
        <begin position="6"/>
        <end position="129"/>
    </location>
</feature>
<dbReference type="Pfam" id="PF22486">
    <property type="entry name" value="MATH_2"/>
    <property type="match status" value="1"/>
</dbReference>
<dbReference type="SUPFAM" id="SSF49599">
    <property type="entry name" value="TRAF domain-like"/>
    <property type="match status" value="1"/>
</dbReference>
<dbReference type="CDD" id="cd00121">
    <property type="entry name" value="MATH"/>
    <property type="match status" value="1"/>
</dbReference>
<proteinExistence type="predicted"/>
<organism evidence="5 6">
    <name type="scientific">Camelina sativa</name>
    <name type="common">False flax</name>
    <name type="synonym">Myagrum sativum</name>
    <dbReference type="NCBI Taxonomy" id="90675"/>
    <lineage>
        <taxon>Eukaryota</taxon>
        <taxon>Viridiplantae</taxon>
        <taxon>Streptophyta</taxon>
        <taxon>Embryophyta</taxon>
        <taxon>Tracheophyta</taxon>
        <taxon>Spermatophyta</taxon>
        <taxon>Magnoliopsida</taxon>
        <taxon>eudicotyledons</taxon>
        <taxon>Gunneridae</taxon>
        <taxon>Pentapetalae</taxon>
        <taxon>rosids</taxon>
        <taxon>malvids</taxon>
        <taxon>Brassicales</taxon>
        <taxon>Brassicaceae</taxon>
        <taxon>Camelineae</taxon>
        <taxon>Camelina</taxon>
    </lineage>
</organism>
<feature type="compositionally biased region" description="Polar residues" evidence="3">
    <location>
        <begin position="476"/>
        <end position="485"/>
    </location>
</feature>
<dbReference type="InterPro" id="IPR007942">
    <property type="entry name" value="PLipase-like"/>
</dbReference>